<evidence type="ECO:0000256" key="15">
    <source>
        <dbReference type="RuleBase" id="RU000461"/>
    </source>
</evidence>
<evidence type="ECO:0000256" key="1">
    <source>
        <dbReference type="ARBA" id="ARBA00001971"/>
    </source>
</evidence>
<dbReference type="GO" id="GO:0005506">
    <property type="term" value="F:iron ion binding"/>
    <property type="evidence" value="ECO:0007669"/>
    <property type="project" value="InterPro"/>
</dbReference>
<keyword evidence="7 14" id="KW-0479">Metal-binding</keyword>
<organism evidence="17 18">
    <name type="scientific">Spirodela intermedia</name>
    <name type="common">Intermediate duckweed</name>
    <dbReference type="NCBI Taxonomy" id="51605"/>
    <lineage>
        <taxon>Eukaryota</taxon>
        <taxon>Viridiplantae</taxon>
        <taxon>Streptophyta</taxon>
        <taxon>Embryophyta</taxon>
        <taxon>Tracheophyta</taxon>
        <taxon>Spermatophyta</taxon>
        <taxon>Magnoliopsida</taxon>
        <taxon>Liliopsida</taxon>
        <taxon>Araceae</taxon>
        <taxon>Lemnoideae</taxon>
        <taxon>Spirodela</taxon>
    </lineage>
</organism>
<dbReference type="InterPro" id="IPR002401">
    <property type="entry name" value="Cyt_P450_E_grp-I"/>
</dbReference>
<dbReference type="OrthoDB" id="1103324at2759"/>
<evidence type="ECO:0000256" key="3">
    <source>
        <dbReference type="ARBA" id="ARBA00004966"/>
    </source>
</evidence>
<evidence type="ECO:0000256" key="13">
    <source>
        <dbReference type="ARBA" id="ARBA00023241"/>
    </source>
</evidence>
<keyword evidence="11 15" id="KW-0503">Monooxygenase</keyword>
<evidence type="ECO:0000256" key="7">
    <source>
        <dbReference type="ARBA" id="ARBA00022723"/>
    </source>
</evidence>
<keyword evidence="9 15" id="KW-0560">Oxidoreductase</keyword>
<dbReference type="FunFam" id="1.10.630.10:FF:000019">
    <property type="entry name" value="Cytochrome P450 family protein"/>
    <property type="match status" value="1"/>
</dbReference>
<dbReference type="GO" id="GO:0004497">
    <property type="term" value="F:monooxygenase activity"/>
    <property type="evidence" value="ECO:0007669"/>
    <property type="project" value="UniProtKB-KW"/>
</dbReference>
<dbReference type="PRINTS" id="PR00385">
    <property type="entry name" value="P450"/>
</dbReference>
<dbReference type="InterPro" id="IPR036396">
    <property type="entry name" value="Cyt_P450_sf"/>
</dbReference>
<evidence type="ECO:0000256" key="9">
    <source>
        <dbReference type="ARBA" id="ARBA00023002"/>
    </source>
</evidence>
<keyword evidence="8 16" id="KW-1133">Transmembrane helix</keyword>
<evidence type="ECO:0000256" key="16">
    <source>
        <dbReference type="SAM" id="Phobius"/>
    </source>
</evidence>
<evidence type="ECO:0000256" key="5">
    <source>
        <dbReference type="ARBA" id="ARBA00022617"/>
    </source>
</evidence>
<keyword evidence="5 14" id="KW-0349">Heme</keyword>
<evidence type="ECO:0000256" key="2">
    <source>
        <dbReference type="ARBA" id="ARBA00004167"/>
    </source>
</evidence>
<feature type="transmembrane region" description="Helical" evidence="16">
    <location>
        <begin position="6"/>
        <end position="27"/>
    </location>
</feature>
<dbReference type="GO" id="GO:0016020">
    <property type="term" value="C:membrane"/>
    <property type="evidence" value="ECO:0007669"/>
    <property type="project" value="UniProtKB-SubCell"/>
</dbReference>
<dbReference type="Pfam" id="PF00067">
    <property type="entry name" value="p450"/>
    <property type="match status" value="1"/>
</dbReference>
<evidence type="ECO:0000313" key="17">
    <source>
        <dbReference type="EMBL" id="CAA7409636.1"/>
    </source>
</evidence>
<feature type="binding site" description="axial binding residue" evidence="14">
    <location>
        <position position="450"/>
    </location>
    <ligand>
        <name>heme</name>
        <dbReference type="ChEBI" id="CHEBI:30413"/>
    </ligand>
    <ligandPart>
        <name>Fe</name>
        <dbReference type="ChEBI" id="CHEBI:18248"/>
    </ligandPart>
</feature>
<dbReference type="AlphaFoldDB" id="A0A7I8LIX7"/>
<proteinExistence type="inferred from homology"/>
<evidence type="ECO:0000256" key="12">
    <source>
        <dbReference type="ARBA" id="ARBA00023136"/>
    </source>
</evidence>
<evidence type="ECO:0000313" key="18">
    <source>
        <dbReference type="Proteomes" id="UP000663760"/>
    </source>
</evidence>
<dbReference type="GO" id="GO:0009813">
    <property type="term" value="P:flavonoid biosynthetic process"/>
    <property type="evidence" value="ECO:0007669"/>
    <property type="project" value="UniProtKB-KW"/>
</dbReference>
<evidence type="ECO:0000256" key="6">
    <source>
        <dbReference type="ARBA" id="ARBA00022692"/>
    </source>
</evidence>
<name>A0A7I8LIX7_SPIIN</name>
<protein>
    <submittedName>
        <fullName evidence="17">Uncharacterized protein</fullName>
    </submittedName>
</protein>
<keyword evidence="12 16" id="KW-0472">Membrane</keyword>
<accession>A0A7I8LIX7</accession>
<keyword evidence="18" id="KW-1185">Reference proteome</keyword>
<evidence type="ECO:0000256" key="8">
    <source>
        <dbReference type="ARBA" id="ARBA00022989"/>
    </source>
</evidence>
<comment type="subcellular location">
    <subcellularLocation>
        <location evidence="2">Membrane</location>
        <topology evidence="2">Single-pass membrane protein</topology>
    </subcellularLocation>
</comment>
<comment type="similarity">
    <text evidence="4 15">Belongs to the cytochrome P450 family.</text>
</comment>
<dbReference type="GO" id="GO:0016705">
    <property type="term" value="F:oxidoreductase activity, acting on paired donors, with incorporation or reduction of molecular oxygen"/>
    <property type="evidence" value="ECO:0007669"/>
    <property type="project" value="InterPro"/>
</dbReference>
<dbReference type="PROSITE" id="PS00086">
    <property type="entry name" value="CYTOCHROME_P450"/>
    <property type="match status" value="1"/>
</dbReference>
<evidence type="ECO:0000256" key="4">
    <source>
        <dbReference type="ARBA" id="ARBA00010617"/>
    </source>
</evidence>
<keyword evidence="10 14" id="KW-0408">Iron</keyword>
<dbReference type="EMBL" id="LR746279">
    <property type="protein sequence ID" value="CAA7409636.1"/>
    <property type="molecule type" value="Genomic_DNA"/>
</dbReference>
<evidence type="ECO:0000256" key="14">
    <source>
        <dbReference type="PIRSR" id="PIRSR602401-1"/>
    </source>
</evidence>
<sequence>MEVISFSYAVPLVVLAATVVFLVVKLADRPFNGRRPPGPAALPIIGHLHLLDRKVHQSFDKLCKKYGPVISLRFGSTHAIVVSTVEAAAEFFKNHDLVFGNRPQSRASRRFAYDSAGFAFAPYGAYWRFVKKLAITELLSARTVEQLLPLRRQELVDLLGRLLQAAERKVKVDVSHELIKMTNNTVARMATGRTCAPAEGESGDPEESMKLVKQVAELIGSFNLSDHVWLPRGWDLQGCNRRIEDVLHRYDTMMERIIKQKEATRGARRGGGATLDLLDILLDLSENKGANIKLTRENIKGIILDILVAGSDSSAVTLEWALTELINHPEMLQKAREEVDRVVGRERLVEEADISGLPYVQAVIRETLRLHPAAAFVSRESRKDTTIYGYNIPAGTSLFVNIWSLGKDPSQWDDPLEFRPERFFSSADDGQELKQQQLRSLPFGGGRRICPGAGLAQQVVHTALTALLQCFDWQHVGRQDLEEGIGLVVARANPLVCVPVARSNPMPANRMGF</sequence>
<gene>
    <name evidence="17" type="ORF">SI8410_16020314</name>
</gene>
<dbReference type="PANTHER" id="PTHR47944:SF17">
    <property type="entry name" value="3,9-DIHYDROXYPTEROCARPAN 6A-MONOOXYGENASE"/>
    <property type="match status" value="1"/>
</dbReference>
<keyword evidence="13" id="KW-0284">Flavonoid biosynthesis</keyword>
<reference evidence="17" key="1">
    <citation type="submission" date="2020-02" db="EMBL/GenBank/DDBJ databases">
        <authorList>
            <person name="Scholz U."/>
            <person name="Mascher M."/>
            <person name="Fiebig A."/>
        </authorList>
    </citation>
    <scope>NUCLEOTIDE SEQUENCE</scope>
</reference>
<dbReference type="Proteomes" id="UP000663760">
    <property type="component" value="Chromosome 16"/>
</dbReference>
<dbReference type="InterPro" id="IPR017972">
    <property type="entry name" value="Cyt_P450_CS"/>
</dbReference>
<dbReference type="PANTHER" id="PTHR47944">
    <property type="entry name" value="CYTOCHROME P450 98A9"/>
    <property type="match status" value="1"/>
</dbReference>
<dbReference type="PRINTS" id="PR00463">
    <property type="entry name" value="EP450I"/>
</dbReference>
<evidence type="ECO:0000256" key="10">
    <source>
        <dbReference type="ARBA" id="ARBA00023004"/>
    </source>
</evidence>
<dbReference type="SUPFAM" id="SSF48264">
    <property type="entry name" value="Cytochrome P450"/>
    <property type="match status" value="1"/>
</dbReference>
<dbReference type="InterPro" id="IPR001128">
    <property type="entry name" value="Cyt_P450"/>
</dbReference>
<keyword evidence="6 16" id="KW-0812">Transmembrane</keyword>
<comment type="cofactor">
    <cofactor evidence="1 14">
        <name>heme</name>
        <dbReference type="ChEBI" id="CHEBI:30413"/>
    </cofactor>
</comment>
<dbReference type="GO" id="GO:0020037">
    <property type="term" value="F:heme binding"/>
    <property type="evidence" value="ECO:0007669"/>
    <property type="project" value="InterPro"/>
</dbReference>
<comment type="pathway">
    <text evidence="3">Secondary metabolite biosynthesis; flavonoid biosynthesis.</text>
</comment>
<dbReference type="Gene3D" id="1.10.630.10">
    <property type="entry name" value="Cytochrome P450"/>
    <property type="match status" value="1"/>
</dbReference>
<evidence type="ECO:0000256" key="11">
    <source>
        <dbReference type="ARBA" id="ARBA00023033"/>
    </source>
</evidence>